<evidence type="ECO:0000256" key="4">
    <source>
        <dbReference type="ARBA" id="ARBA00022603"/>
    </source>
</evidence>
<dbReference type="AlphaFoldDB" id="A0A0C3GL72"/>
<name>A0A0C3GL72_PILCF</name>
<dbReference type="CDD" id="cd02440">
    <property type="entry name" value="AdoMet_MTases"/>
    <property type="match status" value="1"/>
</dbReference>
<keyword evidence="6 7" id="KW-0949">S-adenosyl-L-methionine</keyword>
<evidence type="ECO:0000256" key="6">
    <source>
        <dbReference type="ARBA" id="ARBA00022691"/>
    </source>
</evidence>
<proteinExistence type="inferred from homology"/>
<dbReference type="GO" id="GO:0005737">
    <property type="term" value="C:cytoplasm"/>
    <property type="evidence" value="ECO:0007669"/>
    <property type="project" value="UniProtKB-SubCell"/>
</dbReference>
<evidence type="ECO:0000256" key="3">
    <source>
        <dbReference type="ARBA" id="ARBA00022490"/>
    </source>
</evidence>
<dbReference type="SUPFAM" id="SSF53335">
    <property type="entry name" value="S-adenosyl-L-methionine-dependent methyltransferases"/>
    <property type="match status" value="1"/>
</dbReference>
<keyword evidence="9" id="KW-1185">Reference proteome</keyword>
<dbReference type="PANTHER" id="PTHR11579:SF0">
    <property type="entry name" value="PROTEIN-L-ISOASPARTATE(D-ASPARTATE) O-METHYLTRANSFERASE"/>
    <property type="match status" value="1"/>
</dbReference>
<keyword evidence="4 7" id="KW-0489">Methyltransferase</keyword>
<sequence length="240" mass="26038">MSWMCSGKTNAELVANLMKDSSRIIPSGSRVGPAMERVDRANYVADRSWSDSRKTRALAEAYNDSPQSIGYDATISAPHMHAYAAQYLLPYLRLGAKVLDVGSGSGYLVAVFHHLVSSEGKLGTVVGIEHVPELVQFSVENLKKDGLGKALEDKRIEMIVGDGRQGYPSGGPYDAIHVGAAAPRLPQLLVDQLASPGCMFIPVGEHIQQILQVKKDADGKVTQTQLMGVRYVPLTDRKTF</sequence>
<evidence type="ECO:0000313" key="9">
    <source>
        <dbReference type="Proteomes" id="UP000054166"/>
    </source>
</evidence>
<dbReference type="STRING" id="765440.A0A0C3GL72"/>
<dbReference type="OrthoDB" id="73890at2759"/>
<dbReference type="GO" id="GO:0004719">
    <property type="term" value="F:protein-L-isoaspartate (D-aspartate) O-methyltransferase activity"/>
    <property type="evidence" value="ECO:0007669"/>
    <property type="project" value="UniProtKB-UniRule"/>
</dbReference>
<evidence type="ECO:0000256" key="2">
    <source>
        <dbReference type="ARBA" id="ARBA00005369"/>
    </source>
</evidence>
<dbReference type="HOGENOM" id="CLU_055432_0_0_1"/>
<evidence type="ECO:0000256" key="7">
    <source>
        <dbReference type="RuleBase" id="RU003802"/>
    </source>
</evidence>
<reference evidence="8 9" key="1">
    <citation type="submission" date="2014-04" db="EMBL/GenBank/DDBJ databases">
        <authorList>
            <consortium name="DOE Joint Genome Institute"/>
            <person name="Kuo A."/>
            <person name="Tarkka M."/>
            <person name="Buscot F."/>
            <person name="Kohler A."/>
            <person name="Nagy L.G."/>
            <person name="Floudas D."/>
            <person name="Copeland A."/>
            <person name="Barry K.W."/>
            <person name="Cichocki N."/>
            <person name="Veneault-Fourrey C."/>
            <person name="LaButti K."/>
            <person name="Lindquist E.A."/>
            <person name="Lipzen A."/>
            <person name="Lundell T."/>
            <person name="Morin E."/>
            <person name="Murat C."/>
            <person name="Sun H."/>
            <person name="Tunlid A."/>
            <person name="Henrissat B."/>
            <person name="Grigoriev I.V."/>
            <person name="Hibbett D.S."/>
            <person name="Martin F."/>
            <person name="Nordberg H.P."/>
            <person name="Cantor M.N."/>
            <person name="Hua S.X."/>
        </authorList>
    </citation>
    <scope>NUCLEOTIDE SEQUENCE [LARGE SCALE GENOMIC DNA]</scope>
    <source>
        <strain evidence="8 9">F 1598</strain>
    </source>
</reference>
<dbReference type="EMBL" id="KN832971">
    <property type="protein sequence ID" value="KIM91336.1"/>
    <property type="molecule type" value="Genomic_DNA"/>
</dbReference>
<comment type="subcellular location">
    <subcellularLocation>
        <location evidence="1">Cytoplasm</location>
    </subcellularLocation>
</comment>
<dbReference type="NCBIfam" id="TIGR00080">
    <property type="entry name" value="pimt"/>
    <property type="match status" value="1"/>
</dbReference>
<organism evidence="8 9">
    <name type="scientific">Piloderma croceum (strain F 1598)</name>
    <dbReference type="NCBI Taxonomy" id="765440"/>
    <lineage>
        <taxon>Eukaryota</taxon>
        <taxon>Fungi</taxon>
        <taxon>Dikarya</taxon>
        <taxon>Basidiomycota</taxon>
        <taxon>Agaricomycotina</taxon>
        <taxon>Agaricomycetes</taxon>
        <taxon>Agaricomycetidae</taxon>
        <taxon>Atheliales</taxon>
        <taxon>Atheliaceae</taxon>
        <taxon>Piloderma</taxon>
    </lineage>
</organism>
<evidence type="ECO:0000256" key="5">
    <source>
        <dbReference type="ARBA" id="ARBA00022679"/>
    </source>
</evidence>
<dbReference type="PROSITE" id="PS01279">
    <property type="entry name" value="PCMT"/>
    <property type="match status" value="1"/>
</dbReference>
<dbReference type="Pfam" id="PF01135">
    <property type="entry name" value="PCMT"/>
    <property type="match status" value="1"/>
</dbReference>
<dbReference type="Gene3D" id="3.40.50.150">
    <property type="entry name" value="Vaccinia Virus protein VP39"/>
    <property type="match status" value="1"/>
</dbReference>
<keyword evidence="3" id="KW-0963">Cytoplasm</keyword>
<dbReference type="FunCoup" id="A0A0C3GL72">
    <property type="interactions" value="357"/>
</dbReference>
<reference evidence="9" key="2">
    <citation type="submission" date="2015-01" db="EMBL/GenBank/DDBJ databases">
        <title>Evolutionary Origins and Diversification of the Mycorrhizal Mutualists.</title>
        <authorList>
            <consortium name="DOE Joint Genome Institute"/>
            <consortium name="Mycorrhizal Genomics Consortium"/>
            <person name="Kohler A."/>
            <person name="Kuo A."/>
            <person name="Nagy L.G."/>
            <person name="Floudas D."/>
            <person name="Copeland A."/>
            <person name="Barry K.W."/>
            <person name="Cichocki N."/>
            <person name="Veneault-Fourrey C."/>
            <person name="LaButti K."/>
            <person name="Lindquist E.A."/>
            <person name="Lipzen A."/>
            <person name="Lundell T."/>
            <person name="Morin E."/>
            <person name="Murat C."/>
            <person name="Riley R."/>
            <person name="Ohm R."/>
            <person name="Sun H."/>
            <person name="Tunlid A."/>
            <person name="Henrissat B."/>
            <person name="Grigoriev I.V."/>
            <person name="Hibbett D.S."/>
            <person name="Martin F."/>
        </authorList>
    </citation>
    <scope>NUCLEOTIDE SEQUENCE [LARGE SCALE GENOMIC DNA]</scope>
    <source>
        <strain evidence="9">F 1598</strain>
    </source>
</reference>
<keyword evidence="5 7" id="KW-0808">Transferase</keyword>
<gene>
    <name evidence="8" type="ORF">PILCRDRAFT_810604</name>
</gene>
<comment type="similarity">
    <text evidence="2 7">Belongs to the methyltransferase superfamily. L-isoaspartyl/D-aspartyl protein methyltransferase family.</text>
</comment>
<comment type="catalytic activity">
    <reaction evidence="7">
        <text>[protein]-L-isoaspartate + S-adenosyl-L-methionine = [protein]-L-isoaspartate alpha-methyl ester + S-adenosyl-L-homocysteine</text>
        <dbReference type="Rhea" id="RHEA:12705"/>
        <dbReference type="Rhea" id="RHEA-COMP:12143"/>
        <dbReference type="Rhea" id="RHEA-COMP:12144"/>
        <dbReference type="ChEBI" id="CHEBI:57856"/>
        <dbReference type="ChEBI" id="CHEBI:59789"/>
        <dbReference type="ChEBI" id="CHEBI:90596"/>
        <dbReference type="ChEBI" id="CHEBI:90598"/>
        <dbReference type="EC" id="2.1.1.77"/>
    </reaction>
</comment>
<dbReference type="PANTHER" id="PTHR11579">
    <property type="entry name" value="PROTEIN-L-ISOASPARTATE O-METHYLTRANSFERASE"/>
    <property type="match status" value="1"/>
</dbReference>
<evidence type="ECO:0000313" key="8">
    <source>
        <dbReference type="EMBL" id="KIM91336.1"/>
    </source>
</evidence>
<dbReference type="InterPro" id="IPR000682">
    <property type="entry name" value="PCMT"/>
</dbReference>
<evidence type="ECO:0000256" key="1">
    <source>
        <dbReference type="ARBA" id="ARBA00004496"/>
    </source>
</evidence>
<dbReference type="GO" id="GO:0032259">
    <property type="term" value="P:methylation"/>
    <property type="evidence" value="ECO:0007669"/>
    <property type="project" value="UniProtKB-KW"/>
</dbReference>
<accession>A0A0C3GL72</accession>
<dbReference type="Proteomes" id="UP000054166">
    <property type="component" value="Unassembled WGS sequence"/>
</dbReference>
<protein>
    <recommendedName>
        <fullName evidence="7">Protein-L-isoaspartate O-methyltransferase</fullName>
        <ecNumber evidence="7">2.1.1.77</ecNumber>
    </recommendedName>
</protein>
<dbReference type="InParanoid" id="A0A0C3GL72"/>
<dbReference type="InterPro" id="IPR029063">
    <property type="entry name" value="SAM-dependent_MTases_sf"/>
</dbReference>
<dbReference type="EC" id="2.1.1.77" evidence="7"/>